<evidence type="ECO:0000256" key="2">
    <source>
        <dbReference type="RuleBase" id="RU003690"/>
    </source>
</evidence>
<sequence length="140" mass="15628">MRFREDYTAYANVCFKSFGDRVKHWVTVNEPNIEPIGGYDNGSQPPRRCSYPFGADCAEGNSSTEPYIAAHHLLLAHASAVSLYREKYKVAQGGQIGITLLGWWHEPSTDTPQDAAAAVRMNDFHIGWLVTILLCTPKKN</sequence>
<evidence type="ECO:0000313" key="4">
    <source>
        <dbReference type="Proteomes" id="UP000015105"/>
    </source>
</evidence>
<proteinExistence type="inferred from homology"/>
<dbReference type="PANTHER" id="PTHR10353">
    <property type="entry name" value="GLYCOSYL HYDROLASE"/>
    <property type="match status" value="1"/>
</dbReference>
<dbReference type="InterPro" id="IPR017853">
    <property type="entry name" value="GH"/>
</dbReference>
<dbReference type="Gene3D" id="3.20.20.80">
    <property type="entry name" value="Glycosidases"/>
    <property type="match status" value="1"/>
</dbReference>
<evidence type="ECO:0000256" key="1">
    <source>
        <dbReference type="ARBA" id="ARBA00010838"/>
    </source>
</evidence>
<protein>
    <submittedName>
        <fullName evidence="3">Uncharacterized protein</fullName>
    </submittedName>
</protein>
<reference evidence="3" key="3">
    <citation type="journal article" date="2017" name="Nature">
        <title>Genome sequence of the progenitor of the wheat D genome Aegilops tauschii.</title>
        <authorList>
            <person name="Luo M.C."/>
            <person name="Gu Y.Q."/>
            <person name="Puiu D."/>
            <person name="Wang H."/>
            <person name="Twardziok S.O."/>
            <person name="Deal K.R."/>
            <person name="Huo N."/>
            <person name="Zhu T."/>
            <person name="Wang L."/>
            <person name="Wang Y."/>
            <person name="McGuire P.E."/>
            <person name="Liu S."/>
            <person name="Long H."/>
            <person name="Ramasamy R.K."/>
            <person name="Rodriguez J.C."/>
            <person name="Van S.L."/>
            <person name="Yuan L."/>
            <person name="Wang Z."/>
            <person name="Xia Z."/>
            <person name="Xiao L."/>
            <person name="Anderson O.D."/>
            <person name="Ouyang S."/>
            <person name="Liang Y."/>
            <person name="Zimin A.V."/>
            <person name="Pertea G."/>
            <person name="Qi P."/>
            <person name="Bennetzen J.L."/>
            <person name="Dai X."/>
            <person name="Dawson M.W."/>
            <person name="Muller H.G."/>
            <person name="Kugler K."/>
            <person name="Rivarola-Duarte L."/>
            <person name="Spannagl M."/>
            <person name="Mayer K.F.X."/>
            <person name="Lu F.H."/>
            <person name="Bevan M.W."/>
            <person name="Leroy P."/>
            <person name="Li P."/>
            <person name="You F.M."/>
            <person name="Sun Q."/>
            <person name="Liu Z."/>
            <person name="Lyons E."/>
            <person name="Wicker T."/>
            <person name="Salzberg S.L."/>
            <person name="Devos K.M."/>
            <person name="Dvorak J."/>
        </authorList>
    </citation>
    <scope>NUCLEOTIDE SEQUENCE [LARGE SCALE GENOMIC DNA]</scope>
    <source>
        <strain evidence="3">cv. AL8/78</strain>
    </source>
</reference>
<reference evidence="4" key="1">
    <citation type="journal article" date="2014" name="Science">
        <title>Ancient hybridizations among the ancestral genomes of bread wheat.</title>
        <authorList>
            <consortium name="International Wheat Genome Sequencing Consortium,"/>
            <person name="Marcussen T."/>
            <person name="Sandve S.R."/>
            <person name="Heier L."/>
            <person name="Spannagl M."/>
            <person name="Pfeifer M."/>
            <person name="Jakobsen K.S."/>
            <person name="Wulff B.B."/>
            <person name="Steuernagel B."/>
            <person name="Mayer K.F."/>
            <person name="Olsen O.A."/>
        </authorList>
    </citation>
    <scope>NUCLEOTIDE SEQUENCE [LARGE SCALE GENOMIC DNA]</scope>
    <source>
        <strain evidence="4">cv. AL8/78</strain>
    </source>
</reference>
<dbReference type="PANTHER" id="PTHR10353:SF197">
    <property type="entry name" value="INACTIVE BETA-GLUCOSIDASE 33-RELATED"/>
    <property type="match status" value="1"/>
</dbReference>
<comment type="similarity">
    <text evidence="1 2">Belongs to the glycosyl hydrolase 1 family.</text>
</comment>
<dbReference type="AlphaFoldDB" id="A0A453LA80"/>
<keyword evidence="4" id="KW-1185">Reference proteome</keyword>
<dbReference type="Proteomes" id="UP000015105">
    <property type="component" value="Chromosome 5D"/>
</dbReference>
<name>A0A453LA80_AEGTS</name>
<dbReference type="SUPFAM" id="SSF51445">
    <property type="entry name" value="(Trans)glycosidases"/>
    <property type="match status" value="1"/>
</dbReference>
<evidence type="ECO:0000313" key="3">
    <source>
        <dbReference type="EnsemblPlants" id="AET5Gv20687900.27"/>
    </source>
</evidence>
<accession>A0A453LA80</accession>
<dbReference type="Gramene" id="AET5Gv20687900.27">
    <property type="protein sequence ID" value="AET5Gv20687900.27"/>
    <property type="gene ID" value="AET5Gv20687900"/>
</dbReference>
<dbReference type="GO" id="GO:0005975">
    <property type="term" value="P:carbohydrate metabolic process"/>
    <property type="evidence" value="ECO:0007669"/>
    <property type="project" value="InterPro"/>
</dbReference>
<dbReference type="InterPro" id="IPR001360">
    <property type="entry name" value="Glyco_hydro_1"/>
</dbReference>
<reference evidence="4" key="2">
    <citation type="journal article" date="2017" name="Nat. Plants">
        <title>The Aegilops tauschii genome reveals multiple impacts of transposons.</title>
        <authorList>
            <person name="Zhao G."/>
            <person name="Zou C."/>
            <person name="Li K."/>
            <person name="Wang K."/>
            <person name="Li T."/>
            <person name="Gao L."/>
            <person name="Zhang X."/>
            <person name="Wang H."/>
            <person name="Yang Z."/>
            <person name="Liu X."/>
            <person name="Jiang W."/>
            <person name="Mao L."/>
            <person name="Kong X."/>
            <person name="Jiao Y."/>
            <person name="Jia J."/>
        </authorList>
    </citation>
    <scope>NUCLEOTIDE SEQUENCE [LARGE SCALE GENOMIC DNA]</scope>
    <source>
        <strain evidence="4">cv. AL8/78</strain>
    </source>
</reference>
<dbReference type="GO" id="GO:0008422">
    <property type="term" value="F:beta-glucosidase activity"/>
    <property type="evidence" value="ECO:0007669"/>
    <property type="project" value="UniProtKB-ARBA"/>
</dbReference>
<dbReference type="Pfam" id="PF00232">
    <property type="entry name" value="Glyco_hydro_1"/>
    <property type="match status" value="1"/>
</dbReference>
<organism evidence="3 4">
    <name type="scientific">Aegilops tauschii subsp. strangulata</name>
    <name type="common">Goatgrass</name>
    <dbReference type="NCBI Taxonomy" id="200361"/>
    <lineage>
        <taxon>Eukaryota</taxon>
        <taxon>Viridiplantae</taxon>
        <taxon>Streptophyta</taxon>
        <taxon>Embryophyta</taxon>
        <taxon>Tracheophyta</taxon>
        <taxon>Spermatophyta</taxon>
        <taxon>Magnoliopsida</taxon>
        <taxon>Liliopsida</taxon>
        <taxon>Poales</taxon>
        <taxon>Poaceae</taxon>
        <taxon>BOP clade</taxon>
        <taxon>Pooideae</taxon>
        <taxon>Triticodae</taxon>
        <taxon>Triticeae</taxon>
        <taxon>Triticinae</taxon>
        <taxon>Aegilops</taxon>
    </lineage>
</organism>
<reference evidence="3" key="5">
    <citation type="journal article" date="2021" name="G3 (Bethesda)">
        <title>Aegilops tauschii genome assembly Aet v5.0 features greater sequence contiguity and improved annotation.</title>
        <authorList>
            <person name="Wang L."/>
            <person name="Zhu T."/>
            <person name="Rodriguez J.C."/>
            <person name="Deal K.R."/>
            <person name="Dubcovsky J."/>
            <person name="McGuire P.E."/>
            <person name="Lux T."/>
            <person name="Spannagl M."/>
            <person name="Mayer K.F.X."/>
            <person name="Baldrich P."/>
            <person name="Meyers B.C."/>
            <person name="Huo N."/>
            <person name="Gu Y.Q."/>
            <person name="Zhou H."/>
            <person name="Devos K.M."/>
            <person name="Bennetzen J.L."/>
            <person name="Unver T."/>
            <person name="Budak H."/>
            <person name="Gulick P.J."/>
            <person name="Galiba G."/>
            <person name="Kalapos B."/>
            <person name="Nelson D.R."/>
            <person name="Li P."/>
            <person name="You F.M."/>
            <person name="Luo M.C."/>
            <person name="Dvorak J."/>
        </authorList>
    </citation>
    <scope>NUCLEOTIDE SEQUENCE [LARGE SCALE GENOMIC DNA]</scope>
    <source>
        <strain evidence="3">cv. AL8/78</strain>
    </source>
</reference>
<dbReference type="EnsemblPlants" id="AET5Gv20687900.27">
    <property type="protein sequence ID" value="AET5Gv20687900.27"/>
    <property type="gene ID" value="AET5Gv20687900"/>
</dbReference>
<reference evidence="3" key="4">
    <citation type="submission" date="2019-03" db="UniProtKB">
        <authorList>
            <consortium name="EnsemblPlants"/>
        </authorList>
    </citation>
    <scope>IDENTIFICATION</scope>
</reference>